<evidence type="ECO:0000313" key="18">
    <source>
        <dbReference type="Proteomes" id="UP000076770"/>
    </source>
</evidence>
<evidence type="ECO:0000313" key="23">
    <source>
        <dbReference type="Proteomes" id="UP000275843"/>
    </source>
</evidence>
<dbReference type="PANTHER" id="PTHR36700">
    <property type="entry name" value="CRISPR SYSTEM CMR SUBUNIT CMR4"/>
    <property type="match status" value="1"/>
</dbReference>
<dbReference type="EMBL" id="CP033240">
    <property type="protein sequence ID" value="AZF82083.1"/>
    <property type="molecule type" value="Genomic_DNA"/>
</dbReference>
<evidence type="ECO:0000313" key="10">
    <source>
        <dbReference type="EMBL" id="AZF79479.1"/>
    </source>
</evidence>
<organism evidence="5 17">
    <name type="scientific">Saccharolobus solfataricus</name>
    <name type="common">Sulfolobus solfataricus</name>
    <dbReference type="NCBI Taxonomy" id="2287"/>
    <lineage>
        <taxon>Archaea</taxon>
        <taxon>Thermoproteota</taxon>
        <taxon>Thermoprotei</taxon>
        <taxon>Sulfolobales</taxon>
        <taxon>Sulfolobaceae</taxon>
        <taxon>Saccharolobus</taxon>
    </lineage>
</organism>
<reference evidence="15 16" key="1">
    <citation type="journal article" date="2015" name="Genome Announc.">
        <title>Complete Genome Sequence of Sulfolobus solfataricus Strain 98/2 and Evolved Derivatives.</title>
        <authorList>
            <person name="McCarthy S."/>
            <person name="Gradnigo J."/>
            <person name="Johnson T."/>
            <person name="Payne S."/>
            <person name="Lipzen A."/>
            <person name="Martin J."/>
            <person name="Schackwitz W."/>
            <person name="Moriyama E."/>
            <person name="Blum P."/>
        </authorList>
    </citation>
    <scope>NUCLEOTIDE SEQUENCE [LARGE SCALE GENOMIC DNA]</scope>
    <source>
        <strain evidence="15">98/2 SULC</strain>
        <strain evidence="3">SARC-B</strain>
        <strain evidence="4">SARC-C</strain>
        <strain evidence="5 17">SULA</strain>
        <strain evidence="16">SULB</strain>
    </source>
</reference>
<evidence type="ECO:0000313" key="14">
    <source>
        <dbReference type="EMBL" id="SAI85190.1"/>
    </source>
</evidence>
<dbReference type="OMA" id="VFAWITC"/>
<sequence length="269" mass="29872">MVPKYLVLAYAITPIHVGAGKSSTGVVDSPLVRDSIGYPIVYGSSLKGSLKSFLIAKNESLAKCVFGGKPEEENILTSKYVLTDLIPVFYPVSSIDEGYIYITTRYLINHIEDLMSRLGIGSLYKESKEKSEVRIFLGKISTELSLQLSDEVRSLGNLIKDKNRVYVLDNSIGLSAVESALTRVTRTELDDNTKTSKNIWSEEYIPQGTILLSGIFEREISNSYCEELNRNNVNIDNEFLKLIDNVSVFIGGKESIGKGLTKIKLKRVS</sequence>
<dbReference type="Proteomes" id="UP000594632">
    <property type="component" value="Chromosome"/>
</dbReference>
<dbReference type="EMBL" id="CP033239">
    <property type="protein sequence ID" value="AZF79479.1"/>
    <property type="molecule type" value="Genomic_DNA"/>
</dbReference>
<evidence type="ECO:0000313" key="17">
    <source>
        <dbReference type="Proteomes" id="UP000033106"/>
    </source>
</evidence>
<evidence type="ECO:0000313" key="8">
    <source>
        <dbReference type="EMBL" id="AZF74249.1"/>
    </source>
</evidence>
<evidence type="ECO:0000313" key="6">
    <source>
        <dbReference type="EMBL" id="AZF69009.1"/>
    </source>
</evidence>
<evidence type="ECO:0000313" key="26">
    <source>
        <dbReference type="Proteomes" id="UP000594632"/>
    </source>
</evidence>
<dbReference type="GeneID" id="1454514"/>
<dbReference type="EMBL" id="CP033241">
    <property type="protein sequence ID" value="AZF84668.1"/>
    <property type="molecule type" value="Genomic_DNA"/>
</dbReference>
<dbReference type="EMBL" id="CP033235">
    <property type="protein sequence ID" value="AZF69009.1"/>
    <property type="molecule type" value="Genomic_DNA"/>
</dbReference>
<dbReference type="NCBIfam" id="TIGR02580">
    <property type="entry name" value="cas_RAMP_Cmr4"/>
    <property type="match status" value="1"/>
</dbReference>
<name>A0A0E3GWZ3_SACSO</name>
<dbReference type="CDD" id="cd09682">
    <property type="entry name" value="Cmr4_III-B"/>
    <property type="match status" value="1"/>
</dbReference>
<evidence type="ECO:0000313" key="15">
    <source>
        <dbReference type="Proteomes" id="UP000033057"/>
    </source>
</evidence>
<dbReference type="Proteomes" id="UP000273194">
    <property type="component" value="Chromosome"/>
</dbReference>
<dbReference type="EMBL" id="CP050869">
    <property type="protein sequence ID" value="QPG48855.1"/>
    <property type="molecule type" value="Genomic_DNA"/>
</dbReference>
<evidence type="ECO:0000313" key="5">
    <source>
        <dbReference type="EMBL" id="AKA79921.1"/>
    </source>
</evidence>
<evidence type="ECO:0000313" key="7">
    <source>
        <dbReference type="EMBL" id="AZF71629.1"/>
    </source>
</evidence>
<dbReference type="Pfam" id="PF03787">
    <property type="entry name" value="RAMPs"/>
    <property type="match status" value="1"/>
</dbReference>
<dbReference type="Proteomes" id="UP000033106">
    <property type="component" value="Chromosome"/>
</dbReference>
<proteinExistence type="predicted"/>
<dbReference type="InterPro" id="IPR005537">
    <property type="entry name" value="RAMP_III_fam"/>
</dbReference>
<dbReference type="GO" id="GO:0051607">
    <property type="term" value="P:defense response to virus"/>
    <property type="evidence" value="ECO:0007669"/>
    <property type="project" value="UniProtKB-KW"/>
</dbReference>
<dbReference type="EMBL" id="CP033237">
    <property type="protein sequence ID" value="AZF74249.1"/>
    <property type="molecule type" value="Genomic_DNA"/>
</dbReference>
<evidence type="ECO:0000313" key="24">
    <source>
        <dbReference type="Proteomes" id="UP000278715"/>
    </source>
</evidence>
<evidence type="ECO:0000313" key="20">
    <source>
        <dbReference type="Proteomes" id="UP000269431"/>
    </source>
</evidence>
<dbReference type="EMBL" id="CP011057">
    <property type="protein sequence ID" value="AKA79921.1"/>
    <property type="molecule type" value="Genomic_DNA"/>
</dbReference>
<evidence type="ECO:0000313" key="16">
    <source>
        <dbReference type="Proteomes" id="UP000033085"/>
    </source>
</evidence>
<dbReference type="Proteomes" id="UP000076770">
    <property type="component" value="Chromosome i"/>
</dbReference>
<dbReference type="EMBL" id="LT549890">
    <property type="protein sequence ID" value="SAI85190.1"/>
    <property type="molecule type" value="Genomic_DNA"/>
</dbReference>
<evidence type="ECO:0000313" key="25">
    <source>
        <dbReference type="Proteomes" id="UP000282269"/>
    </source>
</evidence>
<dbReference type="PANTHER" id="PTHR36700:SF1">
    <property type="entry name" value="CRISPR SYSTEM CMR SUBUNIT CMR4"/>
    <property type="match status" value="1"/>
</dbReference>
<dbReference type="Proteomes" id="UP000269431">
    <property type="component" value="Chromosome"/>
</dbReference>
<evidence type="ECO:0000313" key="9">
    <source>
        <dbReference type="EMBL" id="AZF76872.1"/>
    </source>
</evidence>
<dbReference type="Proteomes" id="UP000033057">
    <property type="component" value="Chromosome"/>
</dbReference>
<dbReference type="PATRIC" id="fig|2287.6.peg.2503"/>
<reference evidence="13 26" key="6">
    <citation type="journal article" date="2020" name="Nat. Commun.">
        <title>The structures of two archaeal type IV pili illuminate evolutionary relationships.</title>
        <authorList>
            <person name="Wang F."/>
            <person name="Baquero D.P."/>
            <person name="Su Z."/>
            <person name="Beltran L.C."/>
            <person name="Prangishvili D."/>
            <person name="Krupovic M."/>
            <person name="Egelman E.H."/>
        </authorList>
    </citation>
    <scope>NUCLEOTIDE SEQUENCE [LARGE SCALE GENOMIC DNA]</scope>
    <source>
        <strain evidence="13 26">POZ149</strain>
    </source>
</reference>
<evidence type="ECO:0000313" key="21">
    <source>
        <dbReference type="Proteomes" id="UP000273194"/>
    </source>
</evidence>
<evidence type="ECO:0000313" key="19">
    <source>
        <dbReference type="Proteomes" id="UP000267993"/>
    </source>
</evidence>
<dbReference type="Proteomes" id="UP000267993">
    <property type="component" value="Chromosome"/>
</dbReference>
<dbReference type="EMBL" id="CP011055">
    <property type="protein sequence ID" value="AKA74533.1"/>
    <property type="molecule type" value="Genomic_DNA"/>
</dbReference>
<dbReference type="Proteomes" id="UP000282269">
    <property type="component" value="Chromosome"/>
</dbReference>
<reference evidence="19 20" key="4">
    <citation type="journal article" date="2018" name="Proc. Natl. Acad. Sci. U.S.A.">
        <title>Nonmutational mechanism of inheritance in the Archaeon Sulfolobus solfataricus.</title>
        <authorList>
            <person name="Payne S."/>
            <person name="McCarthy S."/>
            <person name="Johnson T."/>
            <person name="North E."/>
            <person name="Blum P."/>
        </authorList>
    </citation>
    <scope>NUCLEOTIDE SEQUENCE [LARGE SCALE GENOMIC DNA]</scope>
    <source>
        <strain evidence="7 19">SARC-H</strain>
        <strain evidence="8 23">SARC-I</strain>
        <strain evidence="10 24">SARC-N</strain>
        <strain evidence="11 25">SARC-O</strain>
        <strain evidence="12 20">SUL120</strain>
        <strain evidence="6 21">SULG</strain>
        <strain evidence="9 22">SULM</strain>
    </source>
</reference>
<dbReference type="EMBL" id="CP033236">
    <property type="protein sequence ID" value="AZF71629.1"/>
    <property type="molecule type" value="Genomic_DNA"/>
</dbReference>
<dbReference type="EMBL" id="CP011056">
    <property type="protein sequence ID" value="AKA77229.1"/>
    <property type="molecule type" value="Genomic_DNA"/>
</dbReference>
<evidence type="ECO:0000313" key="22">
    <source>
        <dbReference type="Proteomes" id="UP000273443"/>
    </source>
</evidence>
<dbReference type="EMBL" id="CP033238">
    <property type="protein sequence ID" value="AZF76872.1"/>
    <property type="molecule type" value="Genomic_DNA"/>
</dbReference>
<dbReference type="RefSeq" id="WP_009990106.1">
    <property type="nucleotide sequence ID" value="NZ_CP011055.2"/>
</dbReference>
<evidence type="ECO:0000313" key="4">
    <source>
        <dbReference type="EMBL" id="AKA77229.1"/>
    </source>
</evidence>
<dbReference type="KEGG" id="ssoa:SULA_2377"/>
<evidence type="ECO:0000313" key="13">
    <source>
        <dbReference type="EMBL" id="QPG48855.1"/>
    </source>
</evidence>
<evidence type="ECO:0000313" key="11">
    <source>
        <dbReference type="EMBL" id="AZF82083.1"/>
    </source>
</evidence>
<dbReference type="GeneID" id="44130327"/>
<dbReference type="KEGG" id="ssol:SULB_2378"/>
<accession>A0A0E3GWZ3</accession>
<reference evidence="18" key="2">
    <citation type="submission" date="2016-04" db="EMBL/GenBank/DDBJ databases">
        <authorList>
            <person name="Shah S.A."/>
            <person name="Garrett R.A."/>
        </authorList>
    </citation>
    <scope>NUCLEOTIDE SEQUENCE [LARGE SCALE GENOMIC DNA]</scope>
    <source>
        <strain evidence="18">ATCC 35091 / DSM 1616 / JCM 8930 / NBRC 15331 / P1</strain>
    </source>
</reference>
<dbReference type="AlphaFoldDB" id="A0A0E3GWZ3"/>
<dbReference type="Proteomes" id="UP000275843">
    <property type="component" value="Chromosome"/>
</dbReference>
<reference evidence="14" key="3">
    <citation type="submission" date="2016-04" db="EMBL/GenBank/DDBJ databases">
        <authorList>
            <person name="Evans L.H."/>
            <person name="Alamgir A."/>
            <person name="Owens N."/>
            <person name="Weber N.D."/>
            <person name="Virtaneva K."/>
            <person name="Barbian K."/>
            <person name="Babar A."/>
            <person name="Rosenke K."/>
        </authorList>
    </citation>
    <scope>NUCLEOTIDE SEQUENCE</scope>
    <source>
        <strain evidence="14">P1</strain>
    </source>
</reference>
<evidence type="ECO:0000313" key="12">
    <source>
        <dbReference type="EMBL" id="AZF84668.1"/>
    </source>
</evidence>
<evidence type="ECO:0000313" key="3">
    <source>
        <dbReference type="EMBL" id="AKA74533.1"/>
    </source>
</evidence>
<feature type="domain" description="CRISPR type III-associated protein" evidence="2">
    <location>
        <begin position="11"/>
        <end position="260"/>
    </location>
</feature>
<reference evidence="5" key="5">
    <citation type="submission" date="2018-10" db="EMBL/GenBank/DDBJ databases">
        <authorList>
            <person name="McCarthy S."/>
            <person name="Gradnigo J."/>
            <person name="Johnson T."/>
            <person name="Payne S."/>
            <person name="Lipzen A."/>
            <person name="Schackwitz W."/>
            <person name="Martin J."/>
            <person name="Moriyama E."/>
            <person name="Blum P."/>
        </authorList>
    </citation>
    <scope>NUCLEOTIDE SEQUENCE</scope>
    <source>
        <strain evidence="3">SARC-B</strain>
        <strain evidence="4">SARC-C</strain>
        <strain evidence="5">SULA</strain>
    </source>
</reference>
<protein>
    <submittedName>
        <fullName evidence="14">CRISPR-associated protein Cmr6</fullName>
    </submittedName>
    <submittedName>
        <fullName evidence="5">Type III-B CRISPR module RAMP protein Cmr4</fullName>
    </submittedName>
</protein>
<gene>
    <name evidence="5" type="primary">cmr4</name>
    <name evidence="13" type="ORF">HFC64_01785</name>
    <name evidence="14" type="ORF">SSOP1_1636</name>
    <name evidence="5" type="ORF">SULA_2377</name>
    <name evidence="3" type="ORF">SULB_2378</name>
    <name evidence="4" type="ORF">SULC_2375</name>
    <name evidence="6" type="ORF">SULG_12040</name>
    <name evidence="7" type="ORF">SULH_12040</name>
    <name evidence="8" type="ORF">SULI_12040</name>
    <name evidence="9" type="ORF">SULM_12030</name>
    <name evidence="10" type="ORF">SULN_12030</name>
    <name evidence="11" type="ORF">SULO_12040</name>
    <name evidence="12" type="ORF">SULZ_12040</name>
</gene>
<dbReference type="Proteomes" id="UP000278715">
    <property type="component" value="Chromosome"/>
</dbReference>
<dbReference type="Proteomes" id="UP000273443">
    <property type="component" value="Chromosome"/>
</dbReference>
<dbReference type="InterPro" id="IPR013410">
    <property type="entry name" value="CRISPR-assoc_RAMP_Cmr4"/>
</dbReference>
<evidence type="ECO:0000256" key="1">
    <source>
        <dbReference type="ARBA" id="ARBA00023118"/>
    </source>
</evidence>
<evidence type="ECO:0000259" key="2">
    <source>
        <dbReference type="Pfam" id="PF03787"/>
    </source>
</evidence>
<dbReference type="Proteomes" id="UP000033085">
    <property type="component" value="Chromosome"/>
</dbReference>
<dbReference type="KEGG" id="ssof:SULC_2375"/>
<dbReference type="SMR" id="A0A0E3GWZ3"/>
<keyword evidence="1" id="KW-0051">Antiviral defense</keyword>
<dbReference type="OrthoDB" id="44077at2157"/>